<protein>
    <submittedName>
        <fullName evidence="1">Uncharacterized protein</fullName>
    </submittedName>
</protein>
<sequence>MEMAARRTEFVKTYSYGELGERLRNLRPERKLENNWFSLEELNERLVKLRKIEEGTEYFHPDHMSSAKKLKLELQKVRDDFKMSESDCGSARVQIWHDAAAYKNQPCSAAVTWELSLKNINGLISCYKHITPYANISTPAMFIMSN</sequence>
<proteinExistence type="predicted"/>
<dbReference type="EMBL" id="JBAMMX010000003">
    <property type="protein sequence ID" value="KAK6944484.1"/>
    <property type="molecule type" value="Genomic_DNA"/>
</dbReference>
<evidence type="ECO:0000313" key="1">
    <source>
        <dbReference type="EMBL" id="KAK6944484.1"/>
    </source>
</evidence>
<dbReference type="AlphaFoldDB" id="A0AAN8W1T9"/>
<comment type="caution">
    <text evidence="1">The sequence shown here is derived from an EMBL/GenBank/DDBJ whole genome shotgun (WGS) entry which is preliminary data.</text>
</comment>
<organism evidence="1 2">
    <name type="scientific">Dillenia turbinata</name>
    <dbReference type="NCBI Taxonomy" id="194707"/>
    <lineage>
        <taxon>Eukaryota</taxon>
        <taxon>Viridiplantae</taxon>
        <taxon>Streptophyta</taxon>
        <taxon>Embryophyta</taxon>
        <taxon>Tracheophyta</taxon>
        <taxon>Spermatophyta</taxon>
        <taxon>Magnoliopsida</taxon>
        <taxon>eudicotyledons</taxon>
        <taxon>Gunneridae</taxon>
        <taxon>Pentapetalae</taxon>
        <taxon>Dilleniales</taxon>
        <taxon>Dilleniaceae</taxon>
        <taxon>Dillenia</taxon>
    </lineage>
</organism>
<evidence type="ECO:0000313" key="2">
    <source>
        <dbReference type="Proteomes" id="UP001370490"/>
    </source>
</evidence>
<dbReference type="PANTHER" id="PTHR47546">
    <property type="entry name" value="S15/NS1, RNA-BINDING PROTEIN"/>
    <property type="match status" value="1"/>
</dbReference>
<gene>
    <name evidence="1" type="ORF">RJ641_025586</name>
</gene>
<dbReference type="PANTHER" id="PTHR47546:SF3">
    <property type="entry name" value="30S RIBOSOMAL PROTEIN S15, CHLOROPLASTIC"/>
    <property type="match status" value="1"/>
</dbReference>
<keyword evidence="2" id="KW-1185">Reference proteome</keyword>
<reference evidence="1 2" key="1">
    <citation type="submission" date="2023-12" db="EMBL/GenBank/DDBJ databases">
        <title>A high-quality genome assembly for Dillenia turbinata (Dilleniales).</title>
        <authorList>
            <person name="Chanderbali A."/>
        </authorList>
    </citation>
    <scope>NUCLEOTIDE SEQUENCE [LARGE SCALE GENOMIC DNA]</scope>
    <source>
        <strain evidence="1">LSX21</strain>
        <tissue evidence="1">Leaf</tissue>
    </source>
</reference>
<accession>A0AAN8W1T9</accession>
<name>A0AAN8W1T9_9MAGN</name>
<dbReference type="Proteomes" id="UP001370490">
    <property type="component" value="Unassembled WGS sequence"/>
</dbReference>